<organism evidence="1 2">
    <name type="scientific">Pseudomonas soli</name>
    <dbReference type="NCBI Taxonomy" id="1306993"/>
    <lineage>
        <taxon>Bacteria</taxon>
        <taxon>Pseudomonadati</taxon>
        <taxon>Pseudomonadota</taxon>
        <taxon>Gammaproteobacteria</taxon>
        <taxon>Pseudomonadales</taxon>
        <taxon>Pseudomonadaceae</taxon>
        <taxon>Pseudomonas</taxon>
    </lineage>
</organism>
<dbReference type="AlphaFoldDB" id="A0AAJ5MHZ4"/>
<accession>A0AAJ5MHZ4</accession>
<reference evidence="1" key="1">
    <citation type="submission" date="2021-08" db="EMBL/GenBank/DDBJ databases">
        <authorList>
            <person name="Yaryura P.M."/>
            <person name="Bianco M.I."/>
            <person name="Morais C."/>
            <person name="Setubal J.C."/>
        </authorList>
    </citation>
    <scope>NUCLEOTIDE SEQUENCE</scope>
    <source>
        <strain evidence="1">AP1</strain>
    </source>
</reference>
<dbReference type="Proteomes" id="UP001209279">
    <property type="component" value="Chromosome"/>
</dbReference>
<proteinExistence type="predicted"/>
<gene>
    <name evidence="1" type="ORF">K7K07_16195</name>
</gene>
<evidence type="ECO:0000313" key="1">
    <source>
        <dbReference type="EMBL" id="UXZ43617.1"/>
    </source>
</evidence>
<dbReference type="RefSeq" id="WP_263158123.1">
    <property type="nucleotide sequence ID" value="NZ_CP083803.1"/>
</dbReference>
<name>A0AAJ5MHZ4_9PSED</name>
<protein>
    <submittedName>
        <fullName evidence="1">Uncharacterized protein</fullName>
    </submittedName>
</protein>
<sequence length="144" mass="16352">MKFEELDAAKLDWAFLFEAPVRNLDVHNFRYLVARVGSQVKFVAQVSGITVSPAVPKQSEALWKVHFDRVREVADIDMDLGLHSDRIVVINPKHEELLKDAVLDSAALERPEKLPVYLTIKEAEEALHVRYGVPKSNIKISLHN</sequence>
<dbReference type="EMBL" id="CP083803">
    <property type="protein sequence ID" value="UXZ43617.1"/>
    <property type="molecule type" value="Genomic_DNA"/>
</dbReference>
<evidence type="ECO:0000313" key="2">
    <source>
        <dbReference type="Proteomes" id="UP001209279"/>
    </source>
</evidence>